<dbReference type="NCBIfam" id="TIGR01496">
    <property type="entry name" value="DHPS"/>
    <property type="match status" value="1"/>
</dbReference>
<dbReference type="Gene3D" id="3.20.20.20">
    <property type="entry name" value="Dihydropteroate synthase-like"/>
    <property type="match status" value="1"/>
</dbReference>
<evidence type="ECO:0000256" key="4">
    <source>
        <dbReference type="ARBA" id="ARBA00001946"/>
    </source>
</evidence>
<dbReference type="Pfam" id="PF01288">
    <property type="entry name" value="HPPK"/>
    <property type="match status" value="1"/>
</dbReference>
<name>A0A9N8Z239_9GLOM</name>
<comment type="caution">
    <text evidence="26">The sequence shown here is derived from an EMBL/GenBank/DDBJ whole genome shotgun (WGS) entry which is preliminary data.</text>
</comment>
<evidence type="ECO:0000256" key="1">
    <source>
        <dbReference type="ARBA" id="ARBA00000012"/>
    </source>
</evidence>
<keyword evidence="13" id="KW-0808">Transferase</keyword>
<comment type="catalytic activity">
    <reaction evidence="1">
        <text>(7,8-dihydropterin-6-yl)methyl diphosphate + 4-aminobenzoate = 7,8-dihydropteroate + diphosphate</text>
        <dbReference type="Rhea" id="RHEA:19949"/>
        <dbReference type="ChEBI" id="CHEBI:17836"/>
        <dbReference type="ChEBI" id="CHEBI:17839"/>
        <dbReference type="ChEBI" id="CHEBI:33019"/>
        <dbReference type="ChEBI" id="CHEBI:72950"/>
        <dbReference type="EC" id="2.5.1.15"/>
    </reaction>
</comment>
<dbReference type="InterPro" id="IPR043133">
    <property type="entry name" value="GTP-CH-I_C/QueF"/>
</dbReference>
<evidence type="ECO:0000256" key="24">
    <source>
        <dbReference type="ARBA" id="ARBA00068111"/>
    </source>
</evidence>
<dbReference type="InterPro" id="IPR006390">
    <property type="entry name" value="DHP_synth_dom"/>
</dbReference>
<comment type="similarity">
    <text evidence="8">In the N-terminal section; belongs to the DHNA family.</text>
</comment>
<keyword evidence="19" id="KW-0289">Folate biosynthesis</keyword>
<comment type="pathway">
    <text evidence="6">Cofactor biosynthesis; tetrahydrofolate biosynthesis; 2-amino-4-hydroxy-6-hydroxymethyl-7,8-dihydropteridine diphosphate from 7,8-dihydroneopterin triphosphate: step 3/4.</text>
</comment>
<keyword evidence="16" id="KW-0418">Kinase</keyword>
<evidence type="ECO:0000256" key="5">
    <source>
        <dbReference type="ARBA" id="ARBA00004763"/>
    </source>
</evidence>
<dbReference type="PANTHER" id="PTHR20941:SF1">
    <property type="entry name" value="FOLIC ACID SYNTHESIS PROTEIN FOL1"/>
    <property type="match status" value="1"/>
</dbReference>
<evidence type="ECO:0000256" key="7">
    <source>
        <dbReference type="ARBA" id="ARBA00005051"/>
    </source>
</evidence>
<dbReference type="AlphaFoldDB" id="A0A9N8Z239"/>
<evidence type="ECO:0000256" key="10">
    <source>
        <dbReference type="ARBA" id="ARBA00012458"/>
    </source>
</evidence>
<evidence type="ECO:0000256" key="23">
    <source>
        <dbReference type="ARBA" id="ARBA00067568"/>
    </source>
</evidence>
<organism evidence="26 27">
    <name type="scientific">Paraglomus brasilianum</name>
    <dbReference type="NCBI Taxonomy" id="144538"/>
    <lineage>
        <taxon>Eukaryota</taxon>
        <taxon>Fungi</taxon>
        <taxon>Fungi incertae sedis</taxon>
        <taxon>Mucoromycota</taxon>
        <taxon>Glomeromycotina</taxon>
        <taxon>Glomeromycetes</taxon>
        <taxon>Paraglomerales</taxon>
        <taxon>Paraglomeraceae</taxon>
        <taxon>Paraglomus</taxon>
    </lineage>
</organism>
<evidence type="ECO:0000256" key="8">
    <source>
        <dbReference type="ARBA" id="ARBA00009640"/>
    </source>
</evidence>
<dbReference type="NCBIfam" id="TIGR00526">
    <property type="entry name" value="folB_dom"/>
    <property type="match status" value="2"/>
</dbReference>
<dbReference type="PROSITE" id="PS50972">
    <property type="entry name" value="PTERIN_BINDING"/>
    <property type="match status" value="1"/>
</dbReference>
<comment type="pathway">
    <text evidence="7">Cofactor biosynthesis; tetrahydrofolate biosynthesis; 2-amino-4-hydroxy-6-hydroxymethyl-7,8-dihydropteridine diphosphate from 7,8-dihydroneopterin triphosphate: step 4/4.</text>
</comment>
<evidence type="ECO:0000256" key="11">
    <source>
        <dbReference type="ARBA" id="ARBA00013043"/>
    </source>
</evidence>
<dbReference type="GO" id="GO:0005740">
    <property type="term" value="C:mitochondrial envelope"/>
    <property type="evidence" value="ECO:0007669"/>
    <property type="project" value="TreeGrafter"/>
</dbReference>
<comment type="cofactor">
    <cofactor evidence="4">
        <name>Mg(2+)</name>
        <dbReference type="ChEBI" id="CHEBI:18420"/>
    </cofactor>
</comment>
<dbReference type="Pfam" id="PF02152">
    <property type="entry name" value="FolB"/>
    <property type="match status" value="2"/>
</dbReference>
<dbReference type="PANTHER" id="PTHR20941">
    <property type="entry name" value="FOLATE SYNTHESIS PROTEINS"/>
    <property type="match status" value="1"/>
</dbReference>
<dbReference type="CDD" id="cd00483">
    <property type="entry name" value="HPPK"/>
    <property type="match status" value="1"/>
</dbReference>
<evidence type="ECO:0000256" key="13">
    <source>
        <dbReference type="ARBA" id="ARBA00022679"/>
    </source>
</evidence>
<dbReference type="SUPFAM" id="SSF55620">
    <property type="entry name" value="Tetrahydrobiopterin biosynthesis enzymes-like"/>
    <property type="match status" value="2"/>
</dbReference>
<dbReference type="InterPro" id="IPR000550">
    <property type="entry name" value="Hppk"/>
</dbReference>
<dbReference type="Pfam" id="PF00809">
    <property type="entry name" value="Pterin_bind"/>
    <property type="match status" value="1"/>
</dbReference>
<evidence type="ECO:0000256" key="12">
    <source>
        <dbReference type="ARBA" id="ARBA00013253"/>
    </source>
</evidence>
<dbReference type="Proteomes" id="UP000789739">
    <property type="component" value="Unassembled WGS sequence"/>
</dbReference>
<keyword evidence="17" id="KW-0067">ATP-binding</keyword>
<dbReference type="GO" id="GO:0046654">
    <property type="term" value="P:tetrahydrofolate biosynthetic process"/>
    <property type="evidence" value="ECO:0007669"/>
    <property type="project" value="TreeGrafter"/>
</dbReference>
<evidence type="ECO:0000256" key="16">
    <source>
        <dbReference type="ARBA" id="ARBA00022777"/>
    </source>
</evidence>
<sequence>MDSSHDKIIIKDLIVRTILGADYWGRVKKQSVTINLALYKDISQAGQTDRLPFSINYSTVCKEVTAFAEKTSHESAEALAEGIAKISIKDCNAPKVTVRVEKLQALLHAALAGVEITRSAEDYVSLGFNLDALPVSIHRNHDTVFVKDLRLSTIIGVRPWEREEKQVVVLNLTIYPQFRVKSLQNDGTANPYDYQTVARKISQHVEESKYLTIEACTTAAAHIALTECHVNKITVRVEKPNAITFASSAGVEITRTTFSLEDKMRHLVLPYLNRASFELKKRVDGASACTVSVDDAKLSEEDGHIAFLALGSNIGDSIANIKESLQLLEKDNNCKVLDTSFLYDTSPMYNVDQPRFVNAACKVTTSLSAEGLLKWLKSIERDMGRSSVELIRNGPRIIDLDILFYDNIEYTSETLTIPHPRISEREFVLRPLNDIARDIEHPILFRTCNQLLSQLVGSPDYEANEDGVQKFMPIRNSKWSWGNKTFIMGVLNVTPDSFSDGGLFNTVETAIAHAEKLALDGADIIDIGGYSTRPNADEVQVDEELKRVIPVIRAIREKGHKDMIISIDTFRAAVAEAAIAAGADMINDISGGLMDPRMYDVMARMDVPVCIQHTRGTPKTMRELTQYDDLIEDICYELCERVERAIRAGVKRWNIIIDPGIGFAKNAQQNFEILRRLRDITGENSPFEGFPCLVGPSRKTFIGTVTQKPDAETRVMGTAAACTACISGGADLLRVHDVKEMVDVVKVSDNIWRYK</sequence>
<dbReference type="FunFam" id="3.20.20.20:FF:000006">
    <property type="entry name" value="Dihydropteroate synthase"/>
    <property type="match status" value="1"/>
</dbReference>
<dbReference type="PROSITE" id="PS00793">
    <property type="entry name" value="DHPS_2"/>
    <property type="match status" value="1"/>
</dbReference>
<comment type="function">
    <text evidence="21">Catalyzes three sequential steps of tetrahydrofolate biosynthesis.</text>
</comment>
<dbReference type="Gene3D" id="3.30.70.560">
    <property type="entry name" value="7,8-Dihydro-6-hydroxymethylpterin-pyrophosphokinase HPPK"/>
    <property type="match status" value="1"/>
</dbReference>
<feature type="domain" description="Pterin-binding" evidence="25">
    <location>
        <begin position="485"/>
        <end position="746"/>
    </location>
</feature>
<reference evidence="26" key="1">
    <citation type="submission" date="2021-06" db="EMBL/GenBank/DDBJ databases">
        <authorList>
            <person name="Kallberg Y."/>
            <person name="Tangrot J."/>
            <person name="Rosling A."/>
        </authorList>
    </citation>
    <scope>NUCLEOTIDE SEQUENCE</scope>
    <source>
        <strain evidence="26">BR232B</strain>
    </source>
</reference>
<proteinExistence type="inferred from homology"/>
<evidence type="ECO:0000256" key="6">
    <source>
        <dbReference type="ARBA" id="ARBA00005013"/>
    </source>
</evidence>
<evidence type="ECO:0000256" key="9">
    <source>
        <dbReference type="ARBA" id="ARBA00009951"/>
    </source>
</evidence>
<dbReference type="PROSITE" id="PS00794">
    <property type="entry name" value="HPPK"/>
    <property type="match status" value="1"/>
</dbReference>
<dbReference type="SUPFAM" id="SSF55083">
    <property type="entry name" value="6-hydroxymethyl-7,8-dihydropterin pyrophosphokinase, HPPK"/>
    <property type="match status" value="1"/>
</dbReference>
<dbReference type="Gene3D" id="3.30.1130.10">
    <property type="match status" value="2"/>
</dbReference>
<dbReference type="EMBL" id="CAJVPI010000037">
    <property type="protein sequence ID" value="CAG8463273.1"/>
    <property type="molecule type" value="Genomic_DNA"/>
</dbReference>
<dbReference type="SUPFAM" id="SSF51717">
    <property type="entry name" value="Dihydropteroate synthetase-like"/>
    <property type="match status" value="1"/>
</dbReference>
<keyword evidence="18" id="KW-0460">Magnesium</keyword>
<evidence type="ECO:0000256" key="21">
    <source>
        <dbReference type="ARBA" id="ARBA00058009"/>
    </source>
</evidence>
<dbReference type="EC" id="4.1.2.25" evidence="11"/>
<evidence type="ECO:0000259" key="25">
    <source>
        <dbReference type="PROSITE" id="PS50972"/>
    </source>
</evidence>
<keyword evidence="14" id="KW-0479">Metal-binding</keyword>
<evidence type="ECO:0000256" key="20">
    <source>
        <dbReference type="ARBA" id="ARBA00023268"/>
    </source>
</evidence>
<dbReference type="GO" id="GO:0004150">
    <property type="term" value="F:dihydroneopterin aldolase activity"/>
    <property type="evidence" value="ECO:0007669"/>
    <property type="project" value="UniProtKB-EC"/>
</dbReference>
<dbReference type="GO" id="GO:0004156">
    <property type="term" value="F:dihydropteroate synthase activity"/>
    <property type="evidence" value="ECO:0007669"/>
    <property type="project" value="UniProtKB-EC"/>
</dbReference>
<comment type="catalytic activity">
    <reaction evidence="3">
        <text>7,8-dihydroneopterin = 6-hydroxymethyl-7,8-dihydropterin + glycolaldehyde</text>
        <dbReference type="Rhea" id="RHEA:10540"/>
        <dbReference type="ChEBI" id="CHEBI:17001"/>
        <dbReference type="ChEBI" id="CHEBI:17071"/>
        <dbReference type="ChEBI" id="CHEBI:44841"/>
        <dbReference type="EC" id="4.1.2.25"/>
    </reaction>
</comment>
<dbReference type="GO" id="GO:0005524">
    <property type="term" value="F:ATP binding"/>
    <property type="evidence" value="ECO:0007669"/>
    <property type="project" value="UniProtKB-KW"/>
</dbReference>
<protein>
    <recommendedName>
        <fullName evidence="23">Folic acid synthesis protein FOL1</fullName>
        <ecNumber evidence="10">2.5.1.15</ecNumber>
        <ecNumber evidence="12">2.7.6.3</ecNumber>
        <ecNumber evidence="11">4.1.2.25</ecNumber>
    </recommendedName>
    <alternativeName>
        <fullName evidence="24">Folic acid synthesis protein fol1</fullName>
    </alternativeName>
</protein>
<dbReference type="CDD" id="cd00739">
    <property type="entry name" value="DHPS"/>
    <property type="match status" value="1"/>
</dbReference>
<dbReference type="InterPro" id="IPR045031">
    <property type="entry name" value="DHP_synth-like"/>
</dbReference>
<evidence type="ECO:0000256" key="17">
    <source>
        <dbReference type="ARBA" id="ARBA00022840"/>
    </source>
</evidence>
<evidence type="ECO:0000256" key="2">
    <source>
        <dbReference type="ARBA" id="ARBA00000198"/>
    </source>
</evidence>
<keyword evidence="15" id="KW-0547">Nucleotide-binding</keyword>
<comment type="catalytic activity">
    <reaction evidence="2">
        <text>6-hydroxymethyl-7,8-dihydropterin + ATP = (7,8-dihydropterin-6-yl)methyl diphosphate + AMP + H(+)</text>
        <dbReference type="Rhea" id="RHEA:11412"/>
        <dbReference type="ChEBI" id="CHEBI:15378"/>
        <dbReference type="ChEBI" id="CHEBI:30616"/>
        <dbReference type="ChEBI" id="CHEBI:44841"/>
        <dbReference type="ChEBI" id="CHEBI:72950"/>
        <dbReference type="ChEBI" id="CHEBI:456215"/>
        <dbReference type="EC" id="2.7.6.3"/>
    </reaction>
</comment>
<evidence type="ECO:0000256" key="14">
    <source>
        <dbReference type="ARBA" id="ARBA00022723"/>
    </source>
</evidence>
<evidence type="ECO:0000313" key="27">
    <source>
        <dbReference type="Proteomes" id="UP000789739"/>
    </source>
</evidence>
<gene>
    <name evidence="26" type="ORF">PBRASI_LOCUS700</name>
</gene>
<dbReference type="GO" id="GO:0003848">
    <property type="term" value="F:2-amino-4-hydroxy-6-hydroxymethyldihydropteridine diphosphokinase activity"/>
    <property type="evidence" value="ECO:0007669"/>
    <property type="project" value="UniProtKB-EC"/>
</dbReference>
<keyword evidence="20" id="KW-0511">Multifunctional enzyme</keyword>
<dbReference type="PROSITE" id="PS00792">
    <property type="entry name" value="DHPS_1"/>
    <property type="match status" value="1"/>
</dbReference>
<dbReference type="InterPro" id="IPR011005">
    <property type="entry name" value="Dihydropteroate_synth-like_sf"/>
</dbReference>
<evidence type="ECO:0000256" key="19">
    <source>
        <dbReference type="ARBA" id="ARBA00022909"/>
    </source>
</evidence>
<keyword evidence="27" id="KW-1185">Reference proteome</keyword>
<evidence type="ECO:0000313" key="26">
    <source>
        <dbReference type="EMBL" id="CAG8463273.1"/>
    </source>
</evidence>
<dbReference type="CDD" id="cd00534">
    <property type="entry name" value="DHNA_DHNTPE"/>
    <property type="match status" value="1"/>
</dbReference>
<dbReference type="SMART" id="SM00905">
    <property type="entry name" value="FolB"/>
    <property type="match status" value="2"/>
</dbReference>
<dbReference type="InterPro" id="IPR035907">
    <property type="entry name" value="Hppk_sf"/>
</dbReference>
<evidence type="ECO:0000256" key="3">
    <source>
        <dbReference type="ARBA" id="ARBA00001353"/>
    </source>
</evidence>
<dbReference type="InterPro" id="IPR000489">
    <property type="entry name" value="Pterin-binding_dom"/>
</dbReference>
<dbReference type="GO" id="GO:0046872">
    <property type="term" value="F:metal ion binding"/>
    <property type="evidence" value="ECO:0007669"/>
    <property type="project" value="UniProtKB-KW"/>
</dbReference>
<dbReference type="GO" id="GO:0016301">
    <property type="term" value="F:kinase activity"/>
    <property type="evidence" value="ECO:0007669"/>
    <property type="project" value="UniProtKB-KW"/>
</dbReference>
<dbReference type="InterPro" id="IPR006157">
    <property type="entry name" value="FolB_dom"/>
</dbReference>
<evidence type="ECO:0000256" key="15">
    <source>
        <dbReference type="ARBA" id="ARBA00022741"/>
    </source>
</evidence>
<comment type="similarity">
    <text evidence="22">In the central section; belongs to the HPPK family.</text>
</comment>
<dbReference type="EC" id="2.5.1.15" evidence="10"/>
<dbReference type="EC" id="2.7.6.3" evidence="12"/>
<accession>A0A9N8Z239</accession>
<dbReference type="OrthoDB" id="615426at2759"/>
<dbReference type="GO" id="GO:0046656">
    <property type="term" value="P:folic acid biosynthetic process"/>
    <property type="evidence" value="ECO:0007669"/>
    <property type="project" value="UniProtKB-KW"/>
</dbReference>
<evidence type="ECO:0000256" key="22">
    <source>
        <dbReference type="ARBA" id="ARBA00061548"/>
    </source>
</evidence>
<comment type="similarity">
    <text evidence="9">In the C-terminal section; belongs to the DHPS family.</text>
</comment>
<evidence type="ECO:0000256" key="18">
    <source>
        <dbReference type="ARBA" id="ARBA00022842"/>
    </source>
</evidence>
<comment type="pathway">
    <text evidence="5">Cofactor biosynthesis; tetrahydrofolate biosynthesis; 7,8-dihydrofolate from 2-amino-4-hydroxy-6-hydroxymethyl-7,8-dihydropteridine diphosphate and 4-aminobenzoate: step 1/2.</text>
</comment>
<dbReference type="NCBIfam" id="TIGR01498">
    <property type="entry name" value="folK"/>
    <property type="match status" value="1"/>
</dbReference>